<name>A0ABQ3K0Y0_9PSEU</name>
<dbReference type="RefSeq" id="WP_191306959.1">
    <property type="nucleotide sequence ID" value="NZ_BNAW01000003.1"/>
</dbReference>
<evidence type="ECO:0000313" key="2">
    <source>
        <dbReference type="Proteomes" id="UP000649955"/>
    </source>
</evidence>
<evidence type="ECO:0008006" key="3">
    <source>
        <dbReference type="Google" id="ProtNLM"/>
    </source>
</evidence>
<evidence type="ECO:0000313" key="1">
    <source>
        <dbReference type="EMBL" id="GHF98353.1"/>
    </source>
</evidence>
<protein>
    <recommendedName>
        <fullName evidence="3">Secreted protein</fullName>
    </recommendedName>
</protein>
<accession>A0ABQ3K0Y0</accession>
<keyword evidence="2" id="KW-1185">Reference proteome</keyword>
<organism evidence="1 2">
    <name type="scientific">Amycolatopsis bullii</name>
    <dbReference type="NCBI Taxonomy" id="941987"/>
    <lineage>
        <taxon>Bacteria</taxon>
        <taxon>Bacillati</taxon>
        <taxon>Actinomycetota</taxon>
        <taxon>Actinomycetes</taxon>
        <taxon>Pseudonocardiales</taxon>
        <taxon>Pseudonocardiaceae</taxon>
        <taxon>Amycolatopsis</taxon>
    </lineage>
</organism>
<dbReference type="Proteomes" id="UP000649955">
    <property type="component" value="Unassembled WGS sequence"/>
</dbReference>
<dbReference type="EMBL" id="BNAW01000003">
    <property type="protein sequence ID" value="GHF98353.1"/>
    <property type="molecule type" value="Genomic_DNA"/>
</dbReference>
<gene>
    <name evidence="1" type="ORF">GCM10017567_11300</name>
</gene>
<sequence length="144" mass="16192">MNNWLVLIGTLFGTVIGTTGTIVSQHLASRAAERRERSARAAEFRAERLHVSEAMIEVGQAIERAAVNRREPSSELHDRLWVLQARLAIVASDRLKQTMNEWVIALNRVHWEGAPADQPVWVYLQEPRGRFLDAVSAELAGLEN</sequence>
<proteinExistence type="predicted"/>
<comment type="caution">
    <text evidence="1">The sequence shown here is derived from an EMBL/GenBank/DDBJ whole genome shotgun (WGS) entry which is preliminary data.</text>
</comment>
<reference evidence="2" key="1">
    <citation type="journal article" date="2019" name="Int. J. Syst. Evol. Microbiol.">
        <title>The Global Catalogue of Microorganisms (GCM) 10K type strain sequencing project: providing services to taxonomists for standard genome sequencing and annotation.</title>
        <authorList>
            <consortium name="The Broad Institute Genomics Platform"/>
            <consortium name="The Broad Institute Genome Sequencing Center for Infectious Disease"/>
            <person name="Wu L."/>
            <person name="Ma J."/>
        </authorList>
    </citation>
    <scope>NUCLEOTIDE SEQUENCE [LARGE SCALE GENOMIC DNA]</scope>
    <source>
        <strain evidence="2">CGMCC 4.7680</strain>
    </source>
</reference>